<dbReference type="AlphaFoldDB" id="A0A2Y9A296"/>
<comment type="subcellular location">
    <subcellularLocation>
        <location evidence="1 7">Cell inner membrane</location>
        <topology evidence="1 7">Multi-pass membrane protein</topology>
    </subcellularLocation>
</comment>
<evidence type="ECO:0000256" key="1">
    <source>
        <dbReference type="ARBA" id="ARBA00004429"/>
    </source>
</evidence>
<keyword evidence="12" id="KW-1185">Reference proteome</keyword>
<dbReference type="Proteomes" id="UP000245839">
    <property type="component" value="Unassembled WGS sequence"/>
</dbReference>
<dbReference type="InterPro" id="IPR010656">
    <property type="entry name" value="DctM"/>
</dbReference>
<keyword evidence="2" id="KW-1003">Cell membrane</keyword>
<dbReference type="EMBL" id="QGDJ01000001">
    <property type="protein sequence ID" value="PWJ22246.1"/>
    <property type="molecule type" value="Genomic_DNA"/>
</dbReference>
<evidence type="ECO:0000256" key="4">
    <source>
        <dbReference type="ARBA" id="ARBA00022692"/>
    </source>
</evidence>
<dbReference type="PANTHER" id="PTHR33362:SF5">
    <property type="entry name" value="C4-DICARBOXYLATE TRAP TRANSPORTER LARGE PERMEASE PROTEIN DCTM"/>
    <property type="match status" value="1"/>
</dbReference>
<keyword evidence="4 8" id="KW-0812">Transmembrane</keyword>
<evidence type="ECO:0000313" key="13">
    <source>
        <dbReference type="Proteomes" id="UP000251571"/>
    </source>
</evidence>
<comment type="function">
    <text evidence="7">Part of the tripartite ATP-independent periplasmic (TRAP) transport system.</text>
</comment>
<dbReference type="GO" id="GO:0022857">
    <property type="term" value="F:transmembrane transporter activity"/>
    <property type="evidence" value="ECO:0007669"/>
    <property type="project" value="UniProtKB-UniRule"/>
</dbReference>
<feature type="transmembrane region" description="Helical" evidence="8">
    <location>
        <begin position="317"/>
        <end position="337"/>
    </location>
</feature>
<evidence type="ECO:0000256" key="7">
    <source>
        <dbReference type="RuleBase" id="RU369079"/>
    </source>
</evidence>
<dbReference type="RefSeq" id="WP_109562819.1">
    <property type="nucleotide sequence ID" value="NZ_QGDJ01000001.1"/>
</dbReference>
<feature type="transmembrane region" description="Helical" evidence="8">
    <location>
        <begin position="427"/>
        <end position="457"/>
    </location>
</feature>
<dbReference type="Proteomes" id="UP000251571">
    <property type="component" value="Unassembled WGS sequence"/>
</dbReference>
<evidence type="ECO:0000256" key="8">
    <source>
        <dbReference type="SAM" id="Phobius"/>
    </source>
</evidence>
<dbReference type="InterPro" id="IPR004681">
    <property type="entry name" value="TRAP_DctM"/>
</dbReference>
<evidence type="ECO:0000313" key="10">
    <source>
        <dbReference type="EMBL" id="PWJ22246.1"/>
    </source>
</evidence>
<feature type="transmembrane region" description="Helical" evidence="8">
    <location>
        <begin position="60"/>
        <end position="81"/>
    </location>
</feature>
<evidence type="ECO:0000256" key="6">
    <source>
        <dbReference type="ARBA" id="ARBA00023136"/>
    </source>
</evidence>
<gene>
    <name evidence="10" type="ORF">BCF38_101656</name>
    <name evidence="11" type="ORF">SAMN05421539_101656</name>
</gene>
<reference evidence="10 12" key="2">
    <citation type="submission" date="2018-03" db="EMBL/GenBank/DDBJ databases">
        <title>Genomic Encyclopedia of Archaeal and Bacterial Type Strains, Phase II (KMG-II): from individual species to whole genera.</title>
        <authorList>
            <person name="Goeker M."/>
        </authorList>
    </citation>
    <scope>NUCLEOTIDE SEQUENCE [LARGE SCALE GENOMIC DNA]</scope>
    <source>
        <strain evidence="10 12">DSM 25227</strain>
    </source>
</reference>
<evidence type="ECO:0000313" key="11">
    <source>
        <dbReference type="EMBL" id="SSA38524.1"/>
    </source>
</evidence>
<dbReference type="GO" id="GO:0005886">
    <property type="term" value="C:plasma membrane"/>
    <property type="evidence" value="ECO:0007669"/>
    <property type="project" value="UniProtKB-SubCell"/>
</dbReference>
<reference evidence="11 13" key="1">
    <citation type="submission" date="2016-10" db="EMBL/GenBank/DDBJ databases">
        <authorList>
            <person name="Cai Z."/>
        </authorList>
    </citation>
    <scope>NUCLEOTIDE SEQUENCE [LARGE SCALE GENOMIC DNA]</scope>
    <source>
        <strain evidence="11 13">DSM 25227</strain>
    </source>
</reference>
<feature type="transmembrane region" description="Helical" evidence="8">
    <location>
        <begin position="145"/>
        <end position="168"/>
    </location>
</feature>
<evidence type="ECO:0000313" key="12">
    <source>
        <dbReference type="Proteomes" id="UP000245839"/>
    </source>
</evidence>
<evidence type="ECO:0000256" key="2">
    <source>
        <dbReference type="ARBA" id="ARBA00022475"/>
    </source>
</evidence>
<feature type="domain" description="TRAP C4-dicarboxylate transport system permease DctM subunit" evidence="9">
    <location>
        <begin position="13"/>
        <end position="490"/>
    </location>
</feature>
<feature type="transmembrane region" description="Helical" evidence="8">
    <location>
        <begin position="12"/>
        <end position="39"/>
    </location>
</feature>
<evidence type="ECO:0000256" key="3">
    <source>
        <dbReference type="ARBA" id="ARBA00022519"/>
    </source>
</evidence>
<feature type="transmembrane region" description="Helical" evidence="8">
    <location>
        <begin position="469"/>
        <end position="494"/>
    </location>
</feature>
<organism evidence="11 13">
    <name type="scientific">Jannaschia seohaensis</name>
    <dbReference type="NCBI Taxonomy" id="475081"/>
    <lineage>
        <taxon>Bacteria</taxon>
        <taxon>Pseudomonadati</taxon>
        <taxon>Pseudomonadota</taxon>
        <taxon>Alphaproteobacteria</taxon>
        <taxon>Rhodobacterales</taxon>
        <taxon>Roseobacteraceae</taxon>
        <taxon>Jannaschia</taxon>
    </lineage>
</organism>
<dbReference type="PANTHER" id="PTHR33362">
    <property type="entry name" value="SIALIC ACID TRAP TRANSPORTER PERMEASE PROTEIN SIAT-RELATED"/>
    <property type="match status" value="1"/>
</dbReference>
<dbReference type="OrthoDB" id="9790209at2"/>
<sequence length="495" mass="52278">MSDLAIGLVSFPALLVLIFLRVPIGLAMFTTGFVGLWLVTDGTLVGLSRLKNETYSTFSSYSLSIVPMFLLMGHCATLGGMSQALFRASEGFLGHRKGGVAMAAIGACAGFGAICGSSLATAATMGRVALPELRRYGYDGGFSTATLAAGGTLGILIPPSVVLVIYAILTEQNIAKLFLAAFIPGVLAALGYIIAVRIYVWRNPDLAGTREAIPMGQRFRQLGAVWPVLVVFLAVVGGIYGGIFTPTEAAAVGALGTGLIALVNGGLTGKTLIESFLVTAKSSAMIFFIVLGAAFYNGFLALTQVPQEMADWVVTQGFAPITVLIVILAFYLIFGCLMDSLSMILLTIPIFFPVISALDFGLVDLIAMQHEAALAALASGAEIAAEVRAEVEALIAAGLEIPRELQREIDIRVTQGMADRIAAERTAIWFGILVLIVVEVGLITPPVGMNLFVLNAMDRATPILRTYRAVVYFVGTDLVRVAILVAFPAITLFLI</sequence>
<feature type="transmembrane region" description="Helical" evidence="8">
    <location>
        <begin position="222"/>
        <end position="243"/>
    </location>
</feature>
<keyword evidence="6 8" id="KW-0472">Membrane</keyword>
<feature type="transmembrane region" description="Helical" evidence="8">
    <location>
        <begin position="344"/>
        <end position="367"/>
    </location>
</feature>
<keyword evidence="7" id="KW-0813">Transport</keyword>
<feature type="transmembrane region" description="Helical" evidence="8">
    <location>
        <begin position="249"/>
        <end position="273"/>
    </location>
</feature>
<evidence type="ECO:0000256" key="5">
    <source>
        <dbReference type="ARBA" id="ARBA00022989"/>
    </source>
</evidence>
<keyword evidence="5 8" id="KW-1133">Transmembrane helix</keyword>
<keyword evidence="3 7" id="KW-0997">Cell inner membrane</keyword>
<name>A0A2Y9A296_9RHOB</name>
<feature type="transmembrane region" description="Helical" evidence="8">
    <location>
        <begin position="174"/>
        <end position="201"/>
    </location>
</feature>
<accession>A0A2Y9A296</accession>
<feature type="transmembrane region" description="Helical" evidence="8">
    <location>
        <begin position="285"/>
        <end position="305"/>
    </location>
</feature>
<dbReference type="EMBL" id="UETC01000001">
    <property type="protein sequence ID" value="SSA38524.1"/>
    <property type="molecule type" value="Genomic_DNA"/>
</dbReference>
<evidence type="ECO:0000259" key="9">
    <source>
        <dbReference type="Pfam" id="PF06808"/>
    </source>
</evidence>
<proteinExistence type="predicted"/>
<protein>
    <submittedName>
        <fullName evidence="11">TRAP transporter, DctM subunit</fullName>
    </submittedName>
    <submittedName>
        <fullName evidence="10">Tripartite ATP-independent transporter DctM subunit</fullName>
    </submittedName>
</protein>
<dbReference type="Pfam" id="PF06808">
    <property type="entry name" value="DctM"/>
    <property type="match status" value="1"/>
</dbReference>
<feature type="transmembrane region" description="Helical" evidence="8">
    <location>
        <begin position="101"/>
        <end position="124"/>
    </location>
</feature>